<dbReference type="AlphaFoldDB" id="A0A8C4ZCM9"/>
<accession>A0A8C4ZCM9</accession>
<dbReference type="GO" id="GO:0005923">
    <property type="term" value="C:bicellular tight junction"/>
    <property type="evidence" value="ECO:0007669"/>
    <property type="project" value="TreeGrafter"/>
</dbReference>
<dbReference type="InterPro" id="IPR002928">
    <property type="entry name" value="Myosin_tail"/>
</dbReference>
<feature type="compositionally biased region" description="Polar residues" evidence="2">
    <location>
        <begin position="352"/>
        <end position="364"/>
    </location>
</feature>
<reference evidence="4" key="2">
    <citation type="submission" date="2025-09" db="UniProtKB">
        <authorList>
            <consortium name="Ensembl"/>
        </authorList>
    </citation>
    <scope>IDENTIFICATION</scope>
</reference>
<feature type="region of interest" description="Disordered" evidence="2">
    <location>
        <begin position="932"/>
        <end position="952"/>
    </location>
</feature>
<feature type="compositionally biased region" description="Basic and acidic residues" evidence="2">
    <location>
        <begin position="317"/>
        <end position="334"/>
    </location>
</feature>
<name>A0A8C4ZCM9_GADMO</name>
<feature type="domain" description="Myosin tail" evidence="3">
    <location>
        <begin position="822"/>
        <end position="1193"/>
    </location>
</feature>
<feature type="compositionally biased region" description="Basic and acidic residues" evidence="2">
    <location>
        <begin position="483"/>
        <end position="492"/>
    </location>
</feature>
<feature type="compositionally biased region" description="Polar residues" evidence="2">
    <location>
        <begin position="222"/>
        <end position="232"/>
    </location>
</feature>
<proteinExistence type="predicted"/>
<feature type="region of interest" description="Disordered" evidence="2">
    <location>
        <begin position="747"/>
        <end position="773"/>
    </location>
</feature>
<organism evidence="4 5">
    <name type="scientific">Gadus morhua</name>
    <name type="common">Atlantic cod</name>
    <dbReference type="NCBI Taxonomy" id="8049"/>
    <lineage>
        <taxon>Eukaryota</taxon>
        <taxon>Metazoa</taxon>
        <taxon>Chordata</taxon>
        <taxon>Craniata</taxon>
        <taxon>Vertebrata</taxon>
        <taxon>Euteleostomi</taxon>
        <taxon>Actinopterygii</taxon>
        <taxon>Neopterygii</taxon>
        <taxon>Teleostei</taxon>
        <taxon>Neoteleostei</taxon>
        <taxon>Acanthomorphata</taxon>
        <taxon>Zeiogadaria</taxon>
        <taxon>Gadariae</taxon>
        <taxon>Gadiformes</taxon>
        <taxon>Gadoidei</taxon>
        <taxon>Gadidae</taxon>
        <taxon>Gadus</taxon>
    </lineage>
</organism>
<dbReference type="Ensembl" id="ENSGMOT00000011943.2">
    <property type="protein sequence ID" value="ENSGMOP00000011628.2"/>
    <property type="gene ID" value="ENSGMOG00000010860.2"/>
</dbReference>
<dbReference type="GO" id="GO:0008017">
    <property type="term" value="F:microtubule binding"/>
    <property type="evidence" value="ECO:0007669"/>
    <property type="project" value="TreeGrafter"/>
</dbReference>
<feature type="compositionally biased region" description="Low complexity" evidence="2">
    <location>
        <begin position="365"/>
        <end position="383"/>
    </location>
</feature>
<keyword evidence="1" id="KW-0175">Coiled coil</keyword>
<dbReference type="PANTHER" id="PTHR46349:SF5">
    <property type="entry name" value="CINGULIN"/>
    <property type="match status" value="1"/>
</dbReference>
<sequence>MALLFLCRSSGEIPSQVNMSALSTDKKPLVDYGVQIRFINDLHDTGGGIPEKSRAAAAATPPSNKYGVAVRVQGISGQPYLVLKDGEKGDSYGVQLKAQAMPQSPSLSPVPGSRYNSSGRDPKPPGFPKPYAPVGNTRSSSVSPAEEVEGEVFGSPLKRPPGDGQAVGQVGDGERGAAPKADPLPKTVTSGGTGKKPEWDSGDEFNEAGLKRVKRNGVGTRSVKQNGFTSAGSLGRHSGKTVMQNFPLESFPEGLPPPPSPSSSSSARAEEEEEEERAPAIDTESLAPINKLISKFNSSGPGGCPQTRGRAGARQRLRFDERKRSRSLDARREAVVALPLPASPTFDAVNPYASTPTPRSAPSKTSASPGSASVGPGTSAASVTTAMAFPTSKPGFKSLRSSVAKDTPHPAIPKKPETPAPLRHQSRSLDVSSDEDEQAKQAIYNILKDGSSASEASIKRKVNLIYAKTNPLKFRGSMGNPNKDGDEHLNEAKELREQLNRLKAELREAHDELAEGRMAREASESTVRQQEDQLAALQEELRRISEDSPYSDSVQTDVATLQAELVEAAMLRQRQEETLHQRERELTALKGALKEEVESHDEEVENLREQYSQDMEVLRRTMEEVSQSQEDIEEERQRVNASMVSLGDELDSCRDQGDTWKTQLEATQLELQRCRRGREGLEGELRELQDSVSSMKNQTPGVDDGRFEAAQRCHDDLKRTRAELDKQKAELEQKCAELQALRKAGEGAEAGLRSEMSRLRDQSQSDKAELEKAKESLAGFSARPVLEQESAQELQEANARLRERLSRMTTRRSSTLPLSPGAEEALEVLEDENRALKTQLEEARRGAARLGKEKEELGRRLEERDQEREALRRGKTELEEQKRLLDRALDKINKEMESMMGDSRQSVMGLQTQLEEYRDRSRKELLEAQRSSKDRLAELQRSQTSLKAQQDEVSRLKKDLLAAGEERDGAQLERDLLNGRLKHMEEELEAERSTYTDRSREVRSLEDKLKSLGIELDEEKSNVELLNDRIARSREQVEQLRSELMQERSARHDLEMDKSSMERQLKELKSRVVDMETPSRPSAGLAVLEKKVLELEETLLSEEREKVTIMASQRRMERRLKDLNATLDQERNQSAEQKDQLSLRVKALKRQVDESECEVERLEGVRRKGLRELEEQQEQREALQAKVTALEAELKRKVQHSRTLALSSVNLSSEDEDLLTEIHLQNNN</sequence>
<dbReference type="Gene3D" id="1.10.287.1490">
    <property type="match status" value="1"/>
</dbReference>
<dbReference type="PANTHER" id="PTHR46349">
    <property type="entry name" value="CINGULIN-LIKE PROTEIN 1-RELATED"/>
    <property type="match status" value="1"/>
</dbReference>
<evidence type="ECO:0000256" key="2">
    <source>
        <dbReference type="SAM" id="MobiDB-lite"/>
    </source>
</evidence>
<feature type="compositionally biased region" description="Basic and acidic residues" evidence="2">
    <location>
        <begin position="755"/>
        <end position="773"/>
    </location>
</feature>
<protein>
    <submittedName>
        <fullName evidence="4">Cingulin b</fullName>
    </submittedName>
</protein>
<dbReference type="Pfam" id="PF01576">
    <property type="entry name" value="Myosin_tail_1"/>
    <property type="match status" value="1"/>
</dbReference>
<evidence type="ECO:0000313" key="5">
    <source>
        <dbReference type="Proteomes" id="UP000694546"/>
    </source>
</evidence>
<evidence type="ECO:0000313" key="4">
    <source>
        <dbReference type="Ensembl" id="ENSGMOP00000011628.2"/>
    </source>
</evidence>
<evidence type="ECO:0000259" key="3">
    <source>
        <dbReference type="Pfam" id="PF01576"/>
    </source>
</evidence>
<keyword evidence="5" id="KW-1185">Reference proteome</keyword>
<dbReference type="GO" id="GO:0000226">
    <property type="term" value="P:microtubule cytoskeleton organization"/>
    <property type="evidence" value="ECO:0007669"/>
    <property type="project" value="TreeGrafter"/>
</dbReference>
<dbReference type="GeneTree" id="ENSGT00940000154489"/>
<dbReference type="OMA" id="CHDDLKQ"/>
<feature type="region of interest" description="Disordered" evidence="2">
    <location>
        <begin position="99"/>
        <end position="437"/>
    </location>
</feature>
<evidence type="ECO:0000256" key="1">
    <source>
        <dbReference type="ARBA" id="ARBA00023054"/>
    </source>
</evidence>
<feature type="region of interest" description="Disordered" evidence="2">
    <location>
        <begin position="472"/>
        <end position="492"/>
    </location>
</feature>
<dbReference type="GO" id="GO:0016459">
    <property type="term" value="C:myosin complex"/>
    <property type="evidence" value="ECO:0007669"/>
    <property type="project" value="InterPro"/>
</dbReference>
<dbReference type="GO" id="GO:0048916">
    <property type="term" value="P:posterior lateral line development"/>
    <property type="evidence" value="ECO:0007669"/>
    <property type="project" value="Ensembl"/>
</dbReference>
<dbReference type="Proteomes" id="UP000694546">
    <property type="component" value="Chromosome 22"/>
</dbReference>
<reference evidence="4" key="1">
    <citation type="submission" date="2025-08" db="UniProtKB">
        <authorList>
            <consortium name="Ensembl"/>
        </authorList>
    </citation>
    <scope>IDENTIFICATION</scope>
</reference>